<protein>
    <recommendedName>
        <fullName evidence="2">Methyltransferase type 11 domain-containing protein</fullName>
    </recommendedName>
</protein>
<organism evidence="1">
    <name type="scientific">marine sediment metagenome</name>
    <dbReference type="NCBI Taxonomy" id="412755"/>
    <lineage>
        <taxon>unclassified sequences</taxon>
        <taxon>metagenomes</taxon>
        <taxon>ecological metagenomes</taxon>
    </lineage>
</organism>
<dbReference type="EMBL" id="BARV01023320">
    <property type="protein sequence ID" value="GAI35386.1"/>
    <property type="molecule type" value="Genomic_DNA"/>
</dbReference>
<dbReference type="GO" id="GO:0008295">
    <property type="term" value="P:spermidine biosynthetic process"/>
    <property type="evidence" value="ECO:0007669"/>
    <property type="project" value="TreeGrafter"/>
</dbReference>
<accession>X1NYV4</accession>
<name>X1NYV4_9ZZZZ</name>
<dbReference type="InterPro" id="IPR001045">
    <property type="entry name" value="Spermi_synthase"/>
</dbReference>
<dbReference type="PANTHER" id="PTHR11558">
    <property type="entry name" value="SPERMIDINE/SPERMINE SYNTHASE"/>
    <property type="match status" value="1"/>
</dbReference>
<evidence type="ECO:0000313" key="1">
    <source>
        <dbReference type="EMBL" id="GAI35386.1"/>
    </source>
</evidence>
<dbReference type="GO" id="GO:0005829">
    <property type="term" value="C:cytosol"/>
    <property type="evidence" value="ECO:0007669"/>
    <property type="project" value="TreeGrafter"/>
</dbReference>
<comment type="caution">
    <text evidence="1">The sequence shown here is derived from an EMBL/GenBank/DDBJ whole genome shotgun (WGS) entry which is preliminary data.</text>
</comment>
<dbReference type="Pfam" id="PF01564">
    <property type="entry name" value="Spermine_synth"/>
    <property type="match status" value="1"/>
</dbReference>
<dbReference type="CDD" id="cd02440">
    <property type="entry name" value="AdoMet_MTases"/>
    <property type="match status" value="1"/>
</dbReference>
<dbReference type="PANTHER" id="PTHR11558:SF11">
    <property type="entry name" value="SPERMIDINE SYNTHASE"/>
    <property type="match status" value="1"/>
</dbReference>
<dbReference type="InterPro" id="IPR029063">
    <property type="entry name" value="SAM-dependent_MTases_sf"/>
</dbReference>
<feature type="non-terminal residue" evidence="1">
    <location>
        <position position="1"/>
    </location>
</feature>
<gene>
    <name evidence="1" type="ORF">S06H3_38283</name>
</gene>
<dbReference type="SUPFAM" id="SSF53335">
    <property type="entry name" value="S-adenosyl-L-methionine-dependent methyltransferases"/>
    <property type="match status" value="1"/>
</dbReference>
<dbReference type="AlphaFoldDB" id="X1NYV4"/>
<proteinExistence type="predicted"/>
<dbReference type="Gene3D" id="3.40.50.150">
    <property type="entry name" value="Vaccinia Virus protein VP39"/>
    <property type="match status" value="1"/>
</dbReference>
<dbReference type="GO" id="GO:0004766">
    <property type="term" value="F:spermidine synthase activity"/>
    <property type="evidence" value="ECO:0007669"/>
    <property type="project" value="TreeGrafter"/>
</dbReference>
<evidence type="ECO:0008006" key="2">
    <source>
        <dbReference type="Google" id="ProtNLM"/>
    </source>
</evidence>
<sequence length="231" mass="26695">YYNGISHWGYPRNTFTGQESHKKEETKLFPYFLLDEDAKVAIIGSGGGKQVGEALRSRIKDIYAVEIIPEVIDVLQNELNYYVDNVYNQPEVKVFKMDGRKFINESKEKFDLIHIPHTESTISTLKSAMEVSSFIFTQDSFKEMREHLNEGGIIVIEKDLKDVRVDYRGITFKQHYSQLKSLGFDTYGFLYRTYFQDLSKAKVENNYIDRNNISILAGSIIIAYKGEIKKG</sequence>
<reference evidence="1" key="1">
    <citation type="journal article" date="2014" name="Front. Microbiol.">
        <title>High frequency of phylogenetically diverse reductive dehalogenase-homologous genes in deep subseafloor sedimentary metagenomes.</title>
        <authorList>
            <person name="Kawai M."/>
            <person name="Futagami T."/>
            <person name="Toyoda A."/>
            <person name="Takaki Y."/>
            <person name="Nishi S."/>
            <person name="Hori S."/>
            <person name="Arai W."/>
            <person name="Tsubouchi T."/>
            <person name="Morono Y."/>
            <person name="Uchiyama I."/>
            <person name="Ito T."/>
            <person name="Fujiyama A."/>
            <person name="Inagaki F."/>
            <person name="Takami H."/>
        </authorList>
    </citation>
    <scope>NUCLEOTIDE SEQUENCE</scope>
    <source>
        <strain evidence="1">Expedition CK06-06</strain>
    </source>
</reference>